<dbReference type="RefSeq" id="WP_012188398.1">
    <property type="nucleotide sequence ID" value="NZ_LGKP01000011.1"/>
</dbReference>
<dbReference type="Proteomes" id="UP000050277">
    <property type="component" value="Unassembled WGS sequence"/>
</dbReference>
<evidence type="ECO:0000313" key="3">
    <source>
        <dbReference type="Proteomes" id="UP000050277"/>
    </source>
</evidence>
<dbReference type="STRING" id="70996.SE18_05510"/>
<keyword evidence="1" id="KW-1133">Transmembrane helix</keyword>
<name>A0A0P6YL03_9CHLR</name>
<protein>
    <submittedName>
        <fullName evidence="2">Uncharacterized protein</fullName>
    </submittedName>
</protein>
<dbReference type="EMBL" id="LGKP01000011">
    <property type="protein sequence ID" value="KPL90548.1"/>
    <property type="molecule type" value="Genomic_DNA"/>
</dbReference>
<accession>A0A0P6YL03</accession>
<feature type="transmembrane region" description="Helical" evidence="1">
    <location>
        <begin position="33"/>
        <end position="50"/>
    </location>
</feature>
<gene>
    <name evidence="2" type="ORF">SE18_05510</name>
</gene>
<reference evidence="2 3" key="1">
    <citation type="submission" date="2015-07" db="EMBL/GenBank/DDBJ databases">
        <title>Whole genome sequence of Herpetosiphon geysericola DSM 7119.</title>
        <authorList>
            <person name="Hemp J."/>
            <person name="Ward L.M."/>
            <person name="Pace L.A."/>
            <person name="Fischer W.W."/>
        </authorList>
    </citation>
    <scope>NUCLEOTIDE SEQUENCE [LARGE SCALE GENOMIC DNA]</scope>
    <source>
        <strain evidence="2 3">DSM 7119</strain>
    </source>
</reference>
<feature type="transmembrane region" description="Helical" evidence="1">
    <location>
        <begin position="6"/>
        <end position="26"/>
    </location>
</feature>
<dbReference type="OrthoDB" id="165190at2"/>
<organism evidence="2 3">
    <name type="scientific">Herpetosiphon geysericola</name>
    <dbReference type="NCBI Taxonomy" id="70996"/>
    <lineage>
        <taxon>Bacteria</taxon>
        <taxon>Bacillati</taxon>
        <taxon>Chloroflexota</taxon>
        <taxon>Chloroflexia</taxon>
        <taxon>Herpetosiphonales</taxon>
        <taxon>Herpetosiphonaceae</taxon>
        <taxon>Herpetosiphon</taxon>
    </lineage>
</organism>
<sequence length="85" mass="9213">MSELEPAALIIALLASVYGALAHLFWGQRWRHLPLFLGTALIGCLMSYAFNLHFIGAGPVPAGVPLVESTIAAWIMLILATRLRV</sequence>
<keyword evidence="3" id="KW-1185">Reference proteome</keyword>
<comment type="caution">
    <text evidence="2">The sequence shown here is derived from an EMBL/GenBank/DDBJ whole genome shotgun (WGS) entry which is preliminary data.</text>
</comment>
<keyword evidence="1" id="KW-0472">Membrane</keyword>
<keyword evidence="1" id="KW-0812">Transmembrane</keyword>
<evidence type="ECO:0000313" key="2">
    <source>
        <dbReference type="EMBL" id="KPL90548.1"/>
    </source>
</evidence>
<evidence type="ECO:0000256" key="1">
    <source>
        <dbReference type="SAM" id="Phobius"/>
    </source>
</evidence>
<dbReference type="AlphaFoldDB" id="A0A0P6YL03"/>
<feature type="transmembrane region" description="Helical" evidence="1">
    <location>
        <begin position="62"/>
        <end position="80"/>
    </location>
</feature>
<proteinExistence type="predicted"/>